<comment type="caution">
    <text evidence="1">The sequence shown here is derived from an EMBL/GenBank/DDBJ whole genome shotgun (WGS) entry which is preliminary data.</text>
</comment>
<dbReference type="InterPro" id="IPR032710">
    <property type="entry name" value="NTF2-like_dom_sf"/>
</dbReference>
<organism evidence="1 2">
    <name type="scientific">Draconibacterium sediminis</name>
    <dbReference type="NCBI Taxonomy" id="1544798"/>
    <lineage>
        <taxon>Bacteria</taxon>
        <taxon>Pseudomonadati</taxon>
        <taxon>Bacteroidota</taxon>
        <taxon>Bacteroidia</taxon>
        <taxon>Marinilabiliales</taxon>
        <taxon>Prolixibacteraceae</taxon>
        <taxon>Draconibacterium</taxon>
    </lineage>
</organism>
<gene>
    <name evidence="1" type="ORF">LH29_06475</name>
</gene>
<dbReference type="PANTHER" id="PTHR34003:SF2">
    <property type="entry name" value="SNOAL-LIKE DOMAIN-CONTAINING PROTEIN"/>
    <property type="match status" value="1"/>
</dbReference>
<protein>
    <recommendedName>
        <fullName evidence="3">Nuclear transport factor 2 family protein</fullName>
    </recommendedName>
</protein>
<dbReference type="OrthoDB" id="336094at2"/>
<dbReference type="Gene3D" id="3.10.450.50">
    <property type="match status" value="1"/>
</dbReference>
<dbReference type="SUPFAM" id="SSF54427">
    <property type="entry name" value="NTF2-like"/>
    <property type="match status" value="1"/>
</dbReference>
<dbReference type="Proteomes" id="UP000032544">
    <property type="component" value="Unassembled WGS sequence"/>
</dbReference>
<evidence type="ECO:0000313" key="2">
    <source>
        <dbReference type="Proteomes" id="UP000032544"/>
    </source>
</evidence>
<evidence type="ECO:0000313" key="1">
    <source>
        <dbReference type="EMBL" id="KJF45053.1"/>
    </source>
</evidence>
<dbReference type="STRING" id="1544798.LH29_06475"/>
<sequence>MPVPYFCVVQLKQKTMRKIDPKKLSVQERVEKLNDMIVGGHILEAFEKFYADDVIRQKNDCEKIVGKNACRLQEENLVTGITAFRKAIVKKVIIGDKISVVEWEFDYIHEDIGEQKYSHITLQKWNCDGQIISETIYNNN</sequence>
<dbReference type="PANTHER" id="PTHR34003">
    <property type="entry name" value="BLL2395 PROTEIN"/>
    <property type="match status" value="1"/>
</dbReference>
<reference evidence="1 2" key="1">
    <citation type="submission" date="2014-09" db="EMBL/GenBank/DDBJ databases">
        <title>Draft Genome Sequence of Draconibacterium sp. JN14CK-3.</title>
        <authorList>
            <person name="Dong C."/>
            <person name="Lai Q."/>
            <person name="Shao Z."/>
        </authorList>
    </citation>
    <scope>NUCLEOTIDE SEQUENCE [LARGE SCALE GENOMIC DNA]</scope>
    <source>
        <strain evidence="1 2">JN14CK-3</strain>
    </source>
</reference>
<proteinExistence type="predicted"/>
<dbReference type="AlphaFoldDB" id="A0A0D8JGS5"/>
<name>A0A0D8JGS5_9BACT</name>
<dbReference type="EMBL" id="JRHC01000001">
    <property type="protein sequence ID" value="KJF45053.1"/>
    <property type="molecule type" value="Genomic_DNA"/>
</dbReference>
<evidence type="ECO:0008006" key="3">
    <source>
        <dbReference type="Google" id="ProtNLM"/>
    </source>
</evidence>
<accession>A0A0D8JGS5</accession>
<keyword evidence="2" id="KW-1185">Reference proteome</keyword>